<dbReference type="GO" id="GO:0005762">
    <property type="term" value="C:mitochondrial large ribosomal subunit"/>
    <property type="evidence" value="ECO:0007669"/>
    <property type="project" value="TreeGrafter"/>
</dbReference>
<dbReference type="OrthoDB" id="148071at2759"/>
<accession>A0A0N7L791</accession>
<organism evidence="1 2">
    <name type="scientific">Plasmopara halstedii</name>
    <name type="common">Downy mildew of sunflower</name>
    <dbReference type="NCBI Taxonomy" id="4781"/>
    <lineage>
        <taxon>Eukaryota</taxon>
        <taxon>Sar</taxon>
        <taxon>Stramenopiles</taxon>
        <taxon>Oomycota</taxon>
        <taxon>Peronosporomycetes</taxon>
        <taxon>Peronosporales</taxon>
        <taxon>Peronosporaceae</taxon>
        <taxon>Plasmopara</taxon>
    </lineage>
</organism>
<reference evidence="2" key="1">
    <citation type="submission" date="2014-09" db="EMBL/GenBank/DDBJ databases">
        <authorList>
            <person name="Sharma Rahul"/>
            <person name="Thines Marco"/>
        </authorList>
    </citation>
    <scope>NUCLEOTIDE SEQUENCE [LARGE SCALE GENOMIC DNA]</scope>
</reference>
<dbReference type="PANTHER" id="PTHR33618">
    <property type="entry name" value="39S RIBOSOMAL PROTEIN L53, MITOCHONDRIAL"/>
    <property type="match status" value="1"/>
</dbReference>
<proteinExistence type="predicted"/>
<dbReference type="EMBL" id="CCYD01002047">
    <property type="protein sequence ID" value="CEG46419.1"/>
    <property type="molecule type" value="Genomic_DNA"/>
</dbReference>
<evidence type="ECO:0000313" key="1">
    <source>
        <dbReference type="EMBL" id="CEG46419.1"/>
    </source>
</evidence>
<dbReference type="AlphaFoldDB" id="A0A0N7L791"/>
<protein>
    <submittedName>
        <fullName evidence="1">Uncharacterized protein</fullName>
    </submittedName>
</protein>
<dbReference type="PANTHER" id="PTHR33618:SF1">
    <property type="entry name" value="LARGE RIBOSOMAL SUBUNIT PROTEIN ML53"/>
    <property type="match status" value="1"/>
</dbReference>
<name>A0A0N7L791_PLAHL</name>
<dbReference type="OMA" id="YHCSQIE"/>
<sequence>MAARNLVRFLKSANVSFSSFDKRATGACEFYRQLAAEKTRKVNPKAEIAFQPSLTGSLPTIKLEFINGSTQLMEVPDKNVLDIFEDVDFFCSQIETEYEELGKTID</sequence>
<dbReference type="Proteomes" id="UP000054928">
    <property type="component" value="Unassembled WGS sequence"/>
</dbReference>
<dbReference type="GeneID" id="36397877"/>
<dbReference type="RefSeq" id="XP_024582788.1">
    <property type="nucleotide sequence ID" value="XM_024717273.1"/>
</dbReference>
<dbReference type="Gene3D" id="3.40.30.10">
    <property type="entry name" value="Glutaredoxin"/>
    <property type="match status" value="1"/>
</dbReference>
<evidence type="ECO:0000313" key="2">
    <source>
        <dbReference type="Proteomes" id="UP000054928"/>
    </source>
</evidence>
<dbReference type="InterPro" id="IPR052473">
    <property type="entry name" value="mtLSU_mL53"/>
</dbReference>
<keyword evidence="2" id="KW-1185">Reference proteome</keyword>